<proteinExistence type="predicted"/>
<sequence>MAQKSASLIKTSQFKKSAQGPLSPTRVPSLISKEVKKPIKNTVTSRLNKSQVSSKGLQKLADEILKAKTASEPKSSSEKEAKTLDLIKKTITKEKEKINVDPQLRNIKEIYEKKTQKFMGSIEKELQQMGKKLKEAKDKNKRLKKALEEEPLLENKPPPPPQERTDYDIFSRISKEAKTEINGRFEELADDAMSIKKLIIRNYAKDIENSVQKWYNNLDLEPEGYQSLKAGLCKNIIDLQSKKRALDEENSVLLANKEKKIADLVFAIKVYEMKNQNKMV</sequence>
<dbReference type="AlphaFoldDB" id="A0AAU9IKL6"/>
<gene>
    <name evidence="2" type="ORF">BSTOLATCC_MIC9523</name>
</gene>
<evidence type="ECO:0000313" key="3">
    <source>
        <dbReference type="Proteomes" id="UP001162131"/>
    </source>
</evidence>
<dbReference type="EMBL" id="CAJZBQ010000011">
    <property type="protein sequence ID" value="CAG9313718.1"/>
    <property type="molecule type" value="Genomic_DNA"/>
</dbReference>
<reference evidence="2" key="1">
    <citation type="submission" date="2021-09" db="EMBL/GenBank/DDBJ databases">
        <authorList>
            <consortium name="AG Swart"/>
            <person name="Singh M."/>
            <person name="Singh A."/>
            <person name="Seah K."/>
            <person name="Emmerich C."/>
        </authorList>
    </citation>
    <scope>NUCLEOTIDE SEQUENCE</scope>
    <source>
        <strain evidence="2">ATCC30299</strain>
    </source>
</reference>
<organism evidence="2 3">
    <name type="scientific">Blepharisma stoltei</name>
    <dbReference type="NCBI Taxonomy" id="1481888"/>
    <lineage>
        <taxon>Eukaryota</taxon>
        <taxon>Sar</taxon>
        <taxon>Alveolata</taxon>
        <taxon>Ciliophora</taxon>
        <taxon>Postciliodesmatophora</taxon>
        <taxon>Heterotrichea</taxon>
        <taxon>Heterotrichida</taxon>
        <taxon>Blepharismidae</taxon>
        <taxon>Blepharisma</taxon>
    </lineage>
</organism>
<protein>
    <submittedName>
        <fullName evidence="2">Uncharacterized protein</fullName>
    </submittedName>
</protein>
<feature type="region of interest" description="Disordered" evidence="1">
    <location>
        <begin position="1"/>
        <end position="33"/>
    </location>
</feature>
<comment type="caution">
    <text evidence="2">The sequence shown here is derived from an EMBL/GenBank/DDBJ whole genome shotgun (WGS) entry which is preliminary data.</text>
</comment>
<dbReference type="Proteomes" id="UP001162131">
    <property type="component" value="Unassembled WGS sequence"/>
</dbReference>
<keyword evidence="3" id="KW-1185">Reference proteome</keyword>
<feature type="region of interest" description="Disordered" evidence="1">
    <location>
        <begin position="134"/>
        <end position="165"/>
    </location>
</feature>
<evidence type="ECO:0000313" key="2">
    <source>
        <dbReference type="EMBL" id="CAG9313718.1"/>
    </source>
</evidence>
<feature type="compositionally biased region" description="Polar residues" evidence="1">
    <location>
        <begin position="1"/>
        <end position="22"/>
    </location>
</feature>
<accession>A0AAU9IKL6</accession>
<evidence type="ECO:0000256" key="1">
    <source>
        <dbReference type="SAM" id="MobiDB-lite"/>
    </source>
</evidence>
<name>A0AAU9IKL6_9CILI</name>